<gene>
    <name evidence="2" type="ORF">NCTC10815_01685</name>
</gene>
<feature type="transmembrane region" description="Helical" evidence="1">
    <location>
        <begin position="51"/>
        <end position="68"/>
    </location>
</feature>
<dbReference type="AlphaFoldDB" id="A0A378MFP9"/>
<feature type="transmembrane region" description="Helical" evidence="1">
    <location>
        <begin position="123"/>
        <end position="142"/>
    </location>
</feature>
<dbReference type="PIRSF" id="PIRSF031503">
    <property type="entry name" value="UCP031503_mp"/>
    <property type="match status" value="1"/>
</dbReference>
<feature type="transmembrane region" description="Helical" evidence="1">
    <location>
        <begin position="186"/>
        <end position="209"/>
    </location>
</feature>
<feature type="transmembrane region" description="Helical" evidence="1">
    <location>
        <begin position="28"/>
        <end position="45"/>
    </location>
</feature>
<dbReference type="Pfam" id="PF07907">
    <property type="entry name" value="YibE_F"/>
    <property type="match status" value="1"/>
</dbReference>
<feature type="transmembrane region" description="Helical" evidence="1">
    <location>
        <begin position="80"/>
        <end position="103"/>
    </location>
</feature>
<organism evidence="2 3">
    <name type="scientific">Listeria grayi</name>
    <name type="common">Listeria murrayi</name>
    <dbReference type="NCBI Taxonomy" id="1641"/>
    <lineage>
        <taxon>Bacteria</taxon>
        <taxon>Bacillati</taxon>
        <taxon>Bacillota</taxon>
        <taxon>Bacilli</taxon>
        <taxon>Bacillales</taxon>
        <taxon>Listeriaceae</taxon>
        <taxon>Listeria</taxon>
    </lineage>
</organism>
<dbReference type="RefSeq" id="WP_115345944.1">
    <property type="nucleotide sequence ID" value="NZ_UGPG01000001.1"/>
</dbReference>
<dbReference type="EMBL" id="UGPG01000001">
    <property type="protein sequence ID" value="STY44343.1"/>
    <property type="molecule type" value="Genomic_DNA"/>
</dbReference>
<dbReference type="PANTHER" id="PTHR41771">
    <property type="entry name" value="MEMBRANE PROTEIN-RELATED"/>
    <property type="match status" value="1"/>
</dbReference>
<dbReference type="InterPro" id="IPR014564">
    <property type="entry name" value="UCP031503_TM"/>
</dbReference>
<sequence length="250" mass="27821">MTTFWALSFILFLLMLLIGGKRGAKSFFALYVNILILIITVFLLYFKVNPILLALIVSILISAFNLYFINGIHLKTNASFLSISLVMCLLFLLTLLFTMHLGLQGFSEEEWEEIGVYSLHIGINFYQIAVFTTIIAAVGAILDTTISVASSIYEYYTHFKEATFKELYANGLAVGKGILSATSTTLFFAYLGSYLTLIIWLITLHYSLLDTLNSKVFGLEIIATLIGGIGVIVAVPLTAYITSYLIKKQR</sequence>
<accession>A0A378MFP9</accession>
<evidence type="ECO:0000313" key="2">
    <source>
        <dbReference type="EMBL" id="STY44343.1"/>
    </source>
</evidence>
<reference evidence="2 3" key="1">
    <citation type="submission" date="2018-06" db="EMBL/GenBank/DDBJ databases">
        <authorList>
            <consortium name="Pathogen Informatics"/>
            <person name="Doyle S."/>
        </authorList>
    </citation>
    <scope>NUCLEOTIDE SEQUENCE [LARGE SCALE GENOMIC DNA]</scope>
    <source>
        <strain evidence="3">NCTC 10815</strain>
    </source>
</reference>
<evidence type="ECO:0000313" key="3">
    <source>
        <dbReference type="Proteomes" id="UP000254879"/>
    </source>
</evidence>
<protein>
    <submittedName>
        <fullName evidence="2">YibE/F-like protein</fullName>
    </submittedName>
</protein>
<feature type="transmembrane region" description="Helical" evidence="1">
    <location>
        <begin position="221"/>
        <end position="246"/>
    </location>
</feature>
<name>A0A378MFP9_LISGR</name>
<dbReference type="PANTHER" id="PTHR41771:SF1">
    <property type="entry name" value="MEMBRANE PROTEIN"/>
    <property type="match status" value="1"/>
</dbReference>
<keyword evidence="1" id="KW-0812">Transmembrane</keyword>
<feature type="transmembrane region" description="Helical" evidence="1">
    <location>
        <begin position="6"/>
        <end position="21"/>
    </location>
</feature>
<evidence type="ECO:0000256" key="1">
    <source>
        <dbReference type="SAM" id="Phobius"/>
    </source>
</evidence>
<keyword evidence="1" id="KW-0472">Membrane</keyword>
<dbReference type="Proteomes" id="UP000254879">
    <property type="component" value="Unassembled WGS sequence"/>
</dbReference>
<dbReference type="InterPro" id="IPR012507">
    <property type="entry name" value="YibE_F"/>
</dbReference>
<proteinExistence type="predicted"/>
<keyword evidence="1" id="KW-1133">Transmembrane helix</keyword>